<dbReference type="PANTHER" id="PTHR43102">
    <property type="entry name" value="SLR1143 PROTEIN"/>
    <property type="match status" value="1"/>
</dbReference>
<evidence type="ECO:0000313" key="3">
    <source>
        <dbReference type="Proteomes" id="UP001499884"/>
    </source>
</evidence>
<protein>
    <submittedName>
        <fullName evidence="2">GAF domain-containing protein</fullName>
    </submittedName>
</protein>
<organism evidence="2 3">
    <name type="scientific">Streptomyces tremellae</name>
    <dbReference type="NCBI Taxonomy" id="1124239"/>
    <lineage>
        <taxon>Bacteria</taxon>
        <taxon>Bacillati</taxon>
        <taxon>Actinomycetota</taxon>
        <taxon>Actinomycetes</taxon>
        <taxon>Kitasatosporales</taxon>
        <taxon>Streptomycetaceae</taxon>
        <taxon>Streptomyces</taxon>
    </lineage>
</organism>
<dbReference type="EMBL" id="BAABEP010000002">
    <property type="protein sequence ID" value="GAA3711250.1"/>
    <property type="molecule type" value="Genomic_DNA"/>
</dbReference>
<dbReference type="RefSeq" id="WP_345640739.1">
    <property type="nucleotide sequence ID" value="NZ_BAABEP010000002.1"/>
</dbReference>
<evidence type="ECO:0000313" key="2">
    <source>
        <dbReference type="EMBL" id="GAA3711250.1"/>
    </source>
</evidence>
<dbReference type="InterPro" id="IPR029016">
    <property type="entry name" value="GAF-like_dom_sf"/>
</dbReference>
<dbReference type="InterPro" id="IPR003018">
    <property type="entry name" value="GAF"/>
</dbReference>
<name>A0ABP7DXD8_9ACTN</name>
<accession>A0ABP7DXD8</accession>
<feature type="domain" description="GAF" evidence="1">
    <location>
        <begin position="27"/>
        <end position="144"/>
    </location>
</feature>
<comment type="caution">
    <text evidence="2">The sequence shown here is derived from an EMBL/GenBank/DDBJ whole genome shotgun (WGS) entry which is preliminary data.</text>
</comment>
<keyword evidence="3" id="KW-1185">Reference proteome</keyword>
<dbReference type="Proteomes" id="UP001499884">
    <property type="component" value="Unassembled WGS sequence"/>
</dbReference>
<sequence length="180" mass="19263">MIPVLGTPPADARIHLLSQLGMDHPDPQLDALATELAAEAGAPYAIVNAFNPATGRQEFVGLSAPPANGLPQVERSMAPDWGYCPEVARRTTALVLPDVFAKPRFAVNPVVDQLGIRTYAGAPLIHTHPDGSGGEVFGTVCFVGLERMDRSTGQASLALIKQYRDRVQQLVYQRSGIPLP</sequence>
<reference evidence="3" key="1">
    <citation type="journal article" date="2019" name="Int. J. Syst. Evol. Microbiol.">
        <title>The Global Catalogue of Microorganisms (GCM) 10K type strain sequencing project: providing services to taxonomists for standard genome sequencing and annotation.</title>
        <authorList>
            <consortium name="The Broad Institute Genomics Platform"/>
            <consortium name="The Broad Institute Genome Sequencing Center for Infectious Disease"/>
            <person name="Wu L."/>
            <person name="Ma J."/>
        </authorList>
    </citation>
    <scope>NUCLEOTIDE SEQUENCE [LARGE SCALE GENOMIC DNA]</scope>
    <source>
        <strain evidence="3">JCM 30846</strain>
    </source>
</reference>
<dbReference type="PANTHER" id="PTHR43102:SF2">
    <property type="entry name" value="GAF DOMAIN-CONTAINING PROTEIN"/>
    <property type="match status" value="1"/>
</dbReference>
<evidence type="ECO:0000259" key="1">
    <source>
        <dbReference type="Pfam" id="PF01590"/>
    </source>
</evidence>
<dbReference type="Pfam" id="PF01590">
    <property type="entry name" value="GAF"/>
    <property type="match status" value="1"/>
</dbReference>
<gene>
    <name evidence="2" type="ORF">GCM10023082_06340</name>
</gene>
<dbReference type="SUPFAM" id="SSF55781">
    <property type="entry name" value="GAF domain-like"/>
    <property type="match status" value="1"/>
</dbReference>
<dbReference type="Gene3D" id="3.30.450.40">
    <property type="match status" value="1"/>
</dbReference>
<proteinExistence type="predicted"/>